<keyword evidence="1" id="KW-0472">Membrane</keyword>
<comment type="caution">
    <text evidence="2">The sequence shown here is derived from an EMBL/GenBank/DDBJ whole genome shotgun (WGS) entry which is preliminary data.</text>
</comment>
<gene>
    <name evidence="2" type="ORF">S06H3_02412</name>
</gene>
<feature type="transmembrane region" description="Helical" evidence="1">
    <location>
        <begin position="14"/>
        <end position="31"/>
    </location>
</feature>
<keyword evidence="1" id="KW-1133">Transmembrane helix</keyword>
<keyword evidence="1" id="KW-0812">Transmembrane</keyword>
<dbReference type="EMBL" id="BARV01000704">
    <property type="protein sequence ID" value="GAI01467.1"/>
    <property type="molecule type" value="Genomic_DNA"/>
</dbReference>
<protein>
    <submittedName>
        <fullName evidence="2">Uncharacterized protein</fullName>
    </submittedName>
</protein>
<dbReference type="AlphaFoldDB" id="X1K3A5"/>
<accession>X1K3A5</accession>
<sequence>MSIGQGDSKEDNKLAAGMGIGAAITGFLVWLRSRIAPASPGQEFPDELAQLLAAIAGAIDRIDKNIALLQVNVQGWPKNTKTIASFTLLCVAANVAYQAPGMVVPDGMHLLVKGHPLNVAASVVQLARSAADCLNANSSYPLVLNEPVAFAIQDASAIFV</sequence>
<organism evidence="2">
    <name type="scientific">marine sediment metagenome</name>
    <dbReference type="NCBI Taxonomy" id="412755"/>
    <lineage>
        <taxon>unclassified sequences</taxon>
        <taxon>metagenomes</taxon>
        <taxon>ecological metagenomes</taxon>
    </lineage>
</organism>
<name>X1K3A5_9ZZZZ</name>
<evidence type="ECO:0000256" key="1">
    <source>
        <dbReference type="SAM" id="Phobius"/>
    </source>
</evidence>
<feature type="non-terminal residue" evidence="2">
    <location>
        <position position="160"/>
    </location>
</feature>
<proteinExistence type="predicted"/>
<evidence type="ECO:0000313" key="2">
    <source>
        <dbReference type="EMBL" id="GAI01467.1"/>
    </source>
</evidence>
<reference evidence="2" key="1">
    <citation type="journal article" date="2014" name="Front. Microbiol.">
        <title>High frequency of phylogenetically diverse reductive dehalogenase-homologous genes in deep subseafloor sedimentary metagenomes.</title>
        <authorList>
            <person name="Kawai M."/>
            <person name="Futagami T."/>
            <person name="Toyoda A."/>
            <person name="Takaki Y."/>
            <person name="Nishi S."/>
            <person name="Hori S."/>
            <person name="Arai W."/>
            <person name="Tsubouchi T."/>
            <person name="Morono Y."/>
            <person name="Uchiyama I."/>
            <person name="Ito T."/>
            <person name="Fujiyama A."/>
            <person name="Inagaki F."/>
            <person name="Takami H."/>
        </authorList>
    </citation>
    <scope>NUCLEOTIDE SEQUENCE</scope>
    <source>
        <strain evidence="2">Expedition CK06-06</strain>
    </source>
</reference>